<dbReference type="InterPro" id="IPR040256">
    <property type="entry name" value="At4g02000-like"/>
</dbReference>
<dbReference type="Proteomes" id="UP000701853">
    <property type="component" value="Chromosome 3"/>
</dbReference>
<sequence>MYRVFRSLWFTKEELNFVALKDEAIIIKFGCLEDKSRILNLMPWLFENYLFSMMPFLRIYNISLEYMDRQIALDVGKSIGELVAIDWKDRNRGWTEFIRIKVKINTSKSLRRIVKLVGRERTEIICALKNEIICP</sequence>
<accession>A0A8J5YYX8</accession>
<keyword evidence="2" id="KW-1185">Reference proteome</keyword>
<reference evidence="1 2" key="1">
    <citation type="journal article" date="2021" name="bioRxiv">
        <title>The Gossypium anomalum genome as a resource for cotton improvement and evolutionary analysis of hybrid incompatibility.</title>
        <authorList>
            <person name="Grover C.E."/>
            <person name="Yuan D."/>
            <person name="Arick M.A."/>
            <person name="Miller E.R."/>
            <person name="Hu G."/>
            <person name="Peterson D.G."/>
            <person name="Wendel J.F."/>
            <person name="Udall J.A."/>
        </authorList>
    </citation>
    <scope>NUCLEOTIDE SEQUENCE [LARGE SCALE GENOMIC DNA]</scope>
    <source>
        <strain evidence="1">JFW-Udall</strain>
        <tissue evidence="1">Leaf</tissue>
    </source>
</reference>
<name>A0A8J5YYX8_9ROSI</name>
<protein>
    <recommendedName>
        <fullName evidence="3">DUF4283 domain-containing protein</fullName>
    </recommendedName>
</protein>
<dbReference type="PANTHER" id="PTHR31286">
    <property type="entry name" value="GLYCINE-RICH CELL WALL STRUCTURAL PROTEIN 1.8-LIKE"/>
    <property type="match status" value="1"/>
</dbReference>
<evidence type="ECO:0000313" key="2">
    <source>
        <dbReference type="Proteomes" id="UP000701853"/>
    </source>
</evidence>
<evidence type="ECO:0008006" key="3">
    <source>
        <dbReference type="Google" id="ProtNLM"/>
    </source>
</evidence>
<evidence type="ECO:0000313" key="1">
    <source>
        <dbReference type="EMBL" id="KAG8499308.1"/>
    </source>
</evidence>
<dbReference type="OrthoDB" id="994204at2759"/>
<dbReference type="PANTHER" id="PTHR31286:SF178">
    <property type="entry name" value="DUF4283 DOMAIN-CONTAINING PROTEIN"/>
    <property type="match status" value="1"/>
</dbReference>
<organism evidence="1 2">
    <name type="scientific">Gossypium anomalum</name>
    <dbReference type="NCBI Taxonomy" id="47600"/>
    <lineage>
        <taxon>Eukaryota</taxon>
        <taxon>Viridiplantae</taxon>
        <taxon>Streptophyta</taxon>
        <taxon>Embryophyta</taxon>
        <taxon>Tracheophyta</taxon>
        <taxon>Spermatophyta</taxon>
        <taxon>Magnoliopsida</taxon>
        <taxon>eudicotyledons</taxon>
        <taxon>Gunneridae</taxon>
        <taxon>Pentapetalae</taxon>
        <taxon>rosids</taxon>
        <taxon>malvids</taxon>
        <taxon>Malvales</taxon>
        <taxon>Malvaceae</taxon>
        <taxon>Malvoideae</taxon>
        <taxon>Gossypium</taxon>
    </lineage>
</organism>
<dbReference type="EMBL" id="JAHUZN010000003">
    <property type="protein sequence ID" value="KAG8499308.1"/>
    <property type="molecule type" value="Genomic_DNA"/>
</dbReference>
<dbReference type="AlphaFoldDB" id="A0A8J5YYX8"/>
<proteinExistence type="predicted"/>
<comment type="caution">
    <text evidence="1">The sequence shown here is derived from an EMBL/GenBank/DDBJ whole genome shotgun (WGS) entry which is preliminary data.</text>
</comment>
<gene>
    <name evidence="1" type="ORF">CXB51_005818</name>
</gene>